<proteinExistence type="predicted"/>
<sequence>MPTNPSIYIAAVKNVVEYSQDAEFLDQVLPYARRAMNYLLYQLQGEEGLISTENLVGHYNKGLHTKGSGMASGYWNVLAMPTVNIYANIYFYDALVAMSYLEKMAEFYNVENFSEVVTTEDIKNDKVYTYSQTGESLDALAEKCKTKMQTEFWNEETGRFHAGCYDTSAGGVQDHGYLFFNEQLIASGIATQEQTESVMKWINGEREIASDESRGEDIYYFEFAPRFNTDDVETDLYWGYSTTWNGNVQNGGAALHQSYYDLLAQAAVNKDTSFTRLKNIQQWYEKVQTAGGEGLDFYREYYKDIPDMPLQGNDTQGILGLDFEWLEAALLFAAVPDAYFGLSADYNNTLCVEPSLPTSLDFWKIENLTFNGYYYDLSIGHYFVEISDILEYKDGSGSENAEIRIVFDKPSFDFKLYLDDKETSDYVISGDQLIITIPFEDIKVEIKKV</sequence>
<dbReference type="Gene3D" id="1.50.10.10">
    <property type="match status" value="1"/>
</dbReference>
<name>A0A9D1ZYI3_9FIRM</name>
<dbReference type="SUPFAM" id="SSF48208">
    <property type="entry name" value="Six-hairpin glycosidases"/>
    <property type="match status" value="1"/>
</dbReference>
<evidence type="ECO:0000313" key="2">
    <source>
        <dbReference type="Proteomes" id="UP000886750"/>
    </source>
</evidence>
<evidence type="ECO:0000313" key="1">
    <source>
        <dbReference type="EMBL" id="HIY96369.1"/>
    </source>
</evidence>
<dbReference type="AlphaFoldDB" id="A0A9D1ZYI3"/>
<gene>
    <name evidence="1" type="ORF">H9729_01635</name>
</gene>
<dbReference type="InterPro" id="IPR012341">
    <property type="entry name" value="6hp_glycosidase-like_sf"/>
</dbReference>
<accession>A0A9D1ZYI3</accession>
<dbReference type="Proteomes" id="UP000886750">
    <property type="component" value="Unassembled WGS sequence"/>
</dbReference>
<comment type="caution">
    <text evidence="1">The sequence shown here is derived from an EMBL/GenBank/DDBJ whole genome shotgun (WGS) entry which is preliminary data.</text>
</comment>
<reference evidence="1" key="2">
    <citation type="submission" date="2021-04" db="EMBL/GenBank/DDBJ databases">
        <authorList>
            <person name="Gilroy R."/>
        </authorList>
    </citation>
    <scope>NUCLEOTIDE SEQUENCE</scope>
    <source>
        <strain evidence="1">1345</strain>
    </source>
</reference>
<dbReference type="EMBL" id="DXCQ01000020">
    <property type="protein sequence ID" value="HIY96369.1"/>
    <property type="molecule type" value="Genomic_DNA"/>
</dbReference>
<protein>
    <submittedName>
        <fullName evidence="1">Uncharacterized protein</fullName>
    </submittedName>
</protein>
<dbReference type="InterPro" id="IPR008928">
    <property type="entry name" value="6-hairpin_glycosidase_sf"/>
</dbReference>
<dbReference type="GO" id="GO:0005975">
    <property type="term" value="P:carbohydrate metabolic process"/>
    <property type="evidence" value="ECO:0007669"/>
    <property type="project" value="InterPro"/>
</dbReference>
<organism evidence="1 2">
    <name type="scientific">Candidatus Borkfalkia excrementigallinarum</name>
    <dbReference type="NCBI Taxonomy" id="2838506"/>
    <lineage>
        <taxon>Bacteria</taxon>
        <taxon>Bacillati</taxon>
        <taxon>Bacillota</taxon>
        <taxon>Clostridia</taxon>
        <taxon>Christensenellales</taxon>
        <taxon>Christensenellaceae</taxon>
        <taxon>Candidatus Borkfalkia</taxon>
    </lineage>
</organism>
<reference evidence="1" key="1">
    <citation type="journal article" date="2021" name="PeerJ">
        <title>Extensive microbial diversity within the chicken gut microbiome revealed by metagenomics and culture.</title>
        <authorList>
            <person name="Gilroy R."/>
            <person name="Ravi A."/>
            <person name="Getino M."/>
            <person name="Pursley I."/>
            <person name="Horton D.L."/>
            <person name="Alikhan N.F."/>
            <person name="Baker D."/>
            <person name="Gharbi K."/>
            <person name="Hall N."/>
            <person name="Watson M."/>
            <person name="Adriaenssens E.M."/>
            <person name="Foster-Nyarko E."/>
            <person name="Jarju S."/>
            <person name="Secka A."/>
            <person name="Antonio M."/>
            <person name="Oren A."/>
            <person name="Chaudhuri R.R."/>
            <person name="La Ragione R."/>
            <person name="Hildebrand F."/>
            <person name="Pallen M.J."/>
        </authorList>
    </citation>
    <scope>NUCLEOTIDE SEQUENCE</scope>
    <source>
        <strain evidence="1">1345</strain>
    </source>
</reference>